<dbReference type="PROSITE" id="PS50207">
    <property type="entry name" value="CASPASE_P10"/>
    <property type="match status" value="1"/>
</dbReference>
<evidence type="ECO:0000256" key="1">
    <source>
        <dbReference type="ARBA" id="ARBA00010134"/>
    </source>
</evidence>
<dbReference type="InterPro" id="IPR043502">
    <property type="entry name" value="DNA/RNA_pol_sf"/>
</dbReference>
<dbReference type="CDD" id="cd01650">
    <property type="entry name" value="RT_nLTR_like"/>
    <property type="match status" value="1"/>
</dbReference>
<organism evidence="7 8">
    <name type="scientific">Caenorhabditis nigoni</name>
    <dbReference type="NCBI Taxonomy" id="1611254"/>
    <lineage>
        <taxon>Eukaryota</taxon>
        <taxon>Metazoa</taxon>
        <taxon>Ecdysozoa</taxon>
        <taxon>Nematoda</taxon>
        <taxon>Chromadorea</taxon>
        <taxon>Rhabditida</taxon>
        <taxon>Rhabditina</taxon>
        <taxon>Rhabditomorpha</taxon>
        <taxon>Rhabditoidea</taxon>
        <taxon>Rhabditidae</taxon>
        <taxon>Peloderinae</taxon>
        <taxon>Caenorhabditis</taxon>
    </lineage>
</organism>
<feature type="compositionally biased region" description="Basic and acidic residues" evidence="3">
    <location>
        <begin position="176"/>
        <end position="189"/>
    </location>
</feature>
<dbReference type="InterPro" id="IPR011600">
    <property type="entry name" value="Pept_C14_caspase"/>
</dbReference>
<feature type="region of interest" description="Disordered" evidence="3">
    <location>
        <begin position="154"/>
        <end position="318"/>
    </location>
</feature>
<name>A0A2G5UE15_9PELO</name>
<dbReference type="PROSITE" id="PS01121">
    <property type="entry name" value="CASPASE_HIS"/>
    <property type="match status" value="1"/>
</dbReference>
<feature type="compositionally biased region" description="Basic residues" evidence="3">
    <location>
        <begin position="304"/>
        <end position="315"/>
    </location>
</feature>
<feature type="compositionally biased region" description="Basic and acidic residues" evidence="3">
    <location>
        <begin position="358"/>
        <end position="368"/>
    </location>
</feature>
<dbReference type="Proteomes" id="UP000230233">
    <property type="component" value="Chromosome IV"/>
</dbReference>
<dbReference type="InterPro" id="IPR016129">
    <property type="entry name" value="Caspase_his_AS"/>
</dbReference>
<evidence type="ECO:0008006" key="9">
    <source>
        <dbReference type="Google" id="ProtNLM"/>
    </source>
</evidence>
<dbReference type="PROSITE" id="PS50878">
    <property type="entry name" value="RT_POL"/>
    <property type="match status" value="1"/>
</dbReference>
<feature type="domain" description="Caspase family p20" evidence="5">
    <location>
        <begin position="744"/>
        <end position="870"/>
    </location>
</feature>
<feature type="compositionally biased region" description="Basic and acidic residues" evidence="3">
    <location>
        <begin position="204"/>
        <end position="223"/>
    </location>
</feature>
<dbReference type="Pfam" id="PF00656">
    <property type="entry name" value="Peptidase_C14"/>
    <property type="match status" value="1"/>
</dbReference>
<sequence length="999" mass="112737">MVNAETVVKKRHYNKKERAKRRKQLGLHEESEARKTKEFCQKVKERTQNMQEFLKVTGRKPSMTEQRLLKIGSVAKNQQNKGNESAMHENPSTAMTSEDAVKDLWKEFETIGDEQSDEGLESSTYAENREIFTNHPVSLAVIEKSVLVGPEEMIGEPEDMGESEGFPPPDEIGVESPKKPTIETEHGECMDELAAPEESSAPEVIEKSLEKSKEFQESEKSEILDETDGELPMDQTVHANSFDIGNEPTLPEDTTALESKSDELTKQGDQEECGGAFDDWIKYNRELKKNQPPPEAPKTEKKCAKAKKSAKRPRIPKVTTQKYFKKISTKDLDSSEVEKLKKLGITLKHSDEGQMVKPDEGQIVKPDDMPENSLGNQDNVKKPKKTPNFINSRYKDNPEIGTLKDNQHFPINDNFLKAELLSDAFSKVFTTDNNISTVFPSRTNYFLDSMAFEPSVIEKIVSKLSPKCNTTPDEIPAIFLKNVCTSIAIPLSIIFSESFRTSRIPKLWKTAIVKPLHKKGARTDANNYRPISLTSSVCKVMEKLVRKNLTDYLNHHRLFSNFQFGFRSKMSTESQLTSYSTTLISNHSAKKATHSVYIDFKKAFDTVSFNKLACKLISYGVKGRLLDWIVSFLTDRTQRVNVNGVLSQERTVLSGVPQGSVLGPLLFLLFINDIGDEFKSDFLLYADDLKLFSTNPTTIVSDLKLLSIWCDKWQMSVAPNKFEKIRYQFKEEDIIYGKRTNGCSNAEYKNEKRSKCLIVKIGKLEDDESMGSDVENLAGLFSKLNYQVNVVHDLTKKEIEDTVKRFGAKTNHGDSAVLAFVTHGCKDGVYGTDGKVFRLDQLYELLSPENSPQLAGKPKVIFAESCRGSNRDSGYSVVEDLGEDQILERSGKGSIGEKIGEKPEKIPMNADFLFCYSTSPGHVAFAHPRFGAYHVQLLCRTIAQRAHEDDLETMMVSVRKGISEMNFKGEKGPLKQMPEHRSSLRRSFYFNLEKGAKKQ</sequence>
<dbReference type="PROSITE" id="PS50208">
    <property type="entry name" value="CASPASE_P20"/>
    <property type="match status" value="1"/>
</dbReference>
<dbReference type="PANTHER" id="PTHR33332">
    <property type="entry name" value="REVERSE TRANSCRIPTASE DOMAIN-CONTAINING PROTEIN"/>
    <property type="match status" value="1"/>
</dbReference>
<dbReference type="SMART" id="SM00115">
    <property type="entry name" value="CASc"/>
    <property type="match status" value="1"/>
</dbReference>
<comment type="caution">
    <text evidence="7">The sequence shown here is derived from an EMBL/GenBank/DDBJ whole genome shotgun (WGS) entry which is preliminary data.</text>
</comment>
<dbReference type="STRING" id="1611254.A0A2G5UE15"/>
<dbReference type="EMBL" id="PDUG01000004">
    <property type="protein sequence ID" value="PIC37496.1"/>
    <property type="molecule type" value="Genomic_DNA"/>
</dbReference>
<dbReference type="PRINTS" id="PR00376">
    <property type="entry name" value="IL1BCENZYME"/>
</dbReference>
<dbReference type="InterPro" id="IPR000477">
    <property type="entry name" value="RT_dom"/>
</dbReference>
<dbReference type="InterPro" id="IPR002138">
    <property type="entry name" value="Pept_C14_p10"/>
</dbReference>
<evidence type="ECO:0000256" key="3">
    <source>
        <dbReference type="SAM" id="MobiDB-lite"/>
    </source>
</evidence>
<evidence type="ECO:0000313" key="8">
    <source>
        <dbReference type="Proteomes" id="UP000230233"/>
    </source>
</evidence>
<feature type="region of interest" description="Disordered" evidence="3">
    <location>
        <begin position="358"/>
        <end position="387"/>
    </location>
</feature>
<feature type="compositionally biased region" description="Basic residues" evidence="3">
    <location>
        <begin position="9"/>
        <end position="25"/>
    </location>
</feature>
<gene>
    <name evidence="7" type="primary">Cnig_chr_IV.g16107</name>
    <name evidence="7" type="ORF">B9Z55_016107</name>
</gene>
<proteinExistence type="inferred from homology"/>
<accession>A0A2G5UE15</accession>
<evidence type="ECO:0000259" key="4">
    <source>
        <dbReference type="PROSITE" id="PS50207"/>
    </source>
</evidence>
<dbReference type="Gene3D" id="3.40.50.1460">
    <property type="match status" value="1"/>
</dbReference>
<dbReference type="InterPro" id="IPR015917">
    <property type="entry name" value="Pept_C14A"/>
</dbReference>
<dbReference type="SUPFAM" id="SSF52129">
    <property type="entry name" value="Caspase-like"/>
    <property type="match status" value="1"/>
</dbReference>
<dbReference type="GO" id="GO:0006508">
    <property type="term" value="P:proteolysis"/>
    <property type="evidence" value="ECO:0007669"/>
    <property type="project" value="InterPro"/>
</dbReference>
<feature type="region of interest" description="Disordered" evidence="3">
    <location>
        <begin position="1"/>
        <end position="38"/>
    </location>
</feature>
<dbReference type="InterPro" id="IPR029030">
    <property type="entry name" value="Caspase-like_dom_sf"/>
</dbReference>
<feature type="domain" description="Reverse transcriptase" evidence="6">
    <location>
        <begin position="497"/>
        <end position="740"/>
    </location>
</feature>
<feature type="region of interest" description="Disordered" evidence="3">
    <location>
        <begin position="74"/>
        <end position="97"/>
    </location>
</feature>
<keyword evidence="8" id="KW-1185">Reference proteome</keyword>
<reference evidence="8" key="1">
    <citation type="submission" date="2017-10" db="EMBL/GenBank/DDBJ databases">
        <title>Rapid genome shrinkage in a self-fertile nematode reveals novel sperm competition proteins.</title>
        <authorList>
            <person name="Yin D."/>
            <person name="Schwarz E.M."/>
            <person name="Thomas C.G."/>
            <person name="Felde R.L."/>
            <person name="Korf I.F."/>
            <person name="Cutter A.D."/>
            <person name="Schartner C.M."/>
            <person name="Ralston E.J."/>
            <person name="Meyer B.J."/>
            <person name="Haag E.S."/>
        </authorList>
    </citation>
    <scope>NUCLEOTIDE SEQUENCE [LARGE SCALE GENOMIC DNA]</scope>
    <source>
        <strain evidence="8">JU1422</strain>
    </source>
</reference>
<evidence type="ECO:0000259" key="6">
    <source>
        <dbReference type="PROSITE" id="PS50878"/>
    </source>
</evidence>
<evidence type="ECO:0000256" key="2">
    <source>
        <dbReference type="RuleBase" id="RU003971"/>
    </source>
</evidence>
<comment type="similarity">
    <text evidence="1 2">Belongs to the peptidase C14A family.</text>
</comment>
<feature type="domain" description="Caspase family p10" evidence="4">
    <location>
        <begin position="902"/>
        <end position="992"/>
    </location>
</feature>
<dbReference type="SUPFAM" id="SSF56672">
    <property type="entry name" value="DNA/RNA polymerases"/>
    <property type="match status" value="1"/>
</dbReference>
<dbReference type="InterPro" id="IPR001309">
    <property type="entry name" value="Pept_C14_p20"/>
</dbReference>
<evidence type="ECO:0000313" key="7">
    <source>
        <dbReference type="EMBL" id="PIC37496.1"/>
    </source>
</evidence>
<dbReference type="Pfam" id="PF00078">
    <property type="entry name" value="RVT_1"/>
    <property type="match status" value="1"/>
</dbReference>
<feature type="compositionally biased region" description="Basic and acidic residues" evidence="3">
    <location>
        <begin position="26"/>
        <end position="38"/>
    </location>
</feature>
<dbReference type="AlphaFoldDB" id="A0A2G5UE15"/>
<dbReference type="OrthoDB" id="6116485at2759"/>
<feature type="compositionally biased region" description="Basic and acidic residues" evidence="3">
    <location>
        <begin position="279"/>
        <end position="289"/>
    </location>
</feature>
<evidence type="ECO:0000259" key="5">
    <source>
        <dbReference type="PROSITE" id="PS50208"/>
    </source>
</evidence>
<protein>
    <recommendedName>
        <fullName evidence="9">Reverse transcriptase domain-containing protein</fullName>
    </recommendedName>
</protein>
<feature type="compositionally biased region" description="Basic and acidic residues" evidence="3">
    <location>
        <begin position="259"/>
        <end position="269"/>
    </location>
</feature>
<dbReference type="GO" id="GO:0004197">
    <property type="term" value="F:cysteine-type endopeptidase activity"/>
    <property type="evidence" value="ECO:0007669"/>
    <property type="project" value="InterPro"/>
</dbReference>